<proteinExistence type="predicted"/>
<accession>A0ABY1PAE8</accession>
<dbReference type="EMBL" id="FXTT01000004">
    <property type="protein sequence ID" value="SMP30122.1"/>
    <property type="molecule type" value="Genomic_DNA"/>
</dbReference>
<organism evidence="1 2">
    <name type="scientific">Roseibium denhamense</name>
    <dbReference type="NCBI Taxonomy" id="76305"/>
    <lineage>
        <taxon>Bacteria</taxon>
        <taxon>Pseudomonadati</taxon>
        <taxon>Pseudomonadota</taxon>
        <taxon>Alphaproteobacteria</taxon>
        <taxon>Hyphomicrobiales</taxon>
        <taxon>Stappiaceae</taxon>
        <taxon>Roseibium</taxon>
    </lineage>
</organism>
<evidence type="ECO:0000313" key="2">
    <source>
        <dbReference type="Proteomes" id="UP001157914"/>
    </source>
</evidence>
<name>A0ABY1PAE8_9HYPH</name>
<sequence length="259" mass="29774">MSDMDDVFSSVSLEEILENTDPEDLFKEEYFSSKPKEELEGFVFTAEHLSLLRNARFTWDDLENGAPKILADRPFGYENPLAAMTEFFGQETLEGQAHAYGRLELAMNFFLDNGELKPGFYPLKNMPPEQLLINFEDIEFEGNMIDLGINEDGTITVDEDSLKIIRNMRFSWDSFDNMEDGLDEFEWPVPLVNGKRPYLESSYPETDIYEILTGEEPGYSESGAPVFTLIEEDILTRLHLRTLPVMQVFFEHATLRTSS</sequence>
<dbReference type="RefSeq" id="WP_155193506.1">
    <property type="nucleotide sequence ID" value="NZ_BAAAEA010000004.1"/>
</dbReference>
<protein>
    <submittedName>
        <fullName evidence="1">Uncharacterized protein</fullName>
    </submittedName>
</protein>
<keyword evidence="2" id="KW-1185">Reference proteome</keyword>
<comment type="caution">
    <text evidence="1">The sequence shown here is derived from an EMBL/GenBank/DDBJ whole genome shotgun (WGS) entry which is preliminary data.</text>
</comment>
<evidence type="ECO:0000313" key="1">
    <source>
        <dbReference type="EMBL" id="SMP30122.1"/>
    </source>
</evidence>
<dbReference type="Proteomes" id="UP001157914">
    <property type="component" value="Unassembled WGS sequence"/>
</dbReference>
<gene>
    <name evidence="1" type="ORF">SAMN06265374_3210</name>
</gene>
<reference evidence="1 2" key="1">
    <citation type="submission" date="2017-05" db="EMBL/GenBank/DDBJ databases">
        <authorList>
            <person name="Varghese N."/>
            <person name="Submissions S."/>
        </authorList>
    </citation>
    <scope>NUCLEOTIDE SEQUENCE [LARGE SCALE GENOMIC DNA]</scope>
    <source>
        <strain evidence="1 2">DSM 15949</strain>
    </source>
</reference>